<reference evidence="1 2" key="1">
    <citation type="journal article" date="2013" name="Genome Announc.">
        <title>Complete Genome of Acinetobacter baumannii N4-Like Podophage Presley.</title>
        <authorList>
            <person name="Farmer N.G."/>
            <person name="Wood T.L."/>
            <person name="Chamakura K.R."/>
            <person name="Kuty Everett G.F."/>
        </authorList>
    </citation>
    <scope>NUCLEOTIDE SEQUENCE [LARGE SCALE GENOMIC DNA]</scope>
</reference>
<organism evidence="1 2">
    <name type="scientific">Acinetobacter phage Presley</name>
    <dbReference type="NCBI Taxonomy" id="1406780"/>
    <lineage>
        <taxon>Viruses</taxon>
        <taxon>Duplodnaviria</taxon>
        <taxon>Heunggongvirae</taxon>
        <taxon>Uroviricota</taxon>
        <taxon>Caudoviricetes</taxon>
        <taxon>Schitoviridae</taxon>
        <taxon>Presleyvirus</taxon>
        <taxon>Presleyvirus presley</taxon>
    </lineage>
</organism>
<dbReference type="GeneID" id="18504183"/>
<dbReference type="RefSeq" id="YP_009007613.1">
    <property type="nucleotide sequence ID" value="NC_023581.1"/>
</dbReference>
<gene>
    <name evidence="1" type="ORF">Presley_45</name>
</gene>
<sequence>MNTLEEVLVNRKNIYILIAATDAMHEAVNFIRQLSKESLESTVITDPQGGILFRDSLIYQLAENPMKSTDEWQQELEDAK</sequence>
<protein>
    <submittedName>
        <fullName evidence="1">Uncharacterized protein</fullName>
    </submittedName>
</protein>
<dbReference type="Proteomes" id="UP000017656">
    <property type="component" value="Segment"/>
</dbReference>
<proteinExistence type="predicted"/>
<keyword evidence="2" id="KW-1185">Reference proteome</keyword>
<name>U5PZP1_9CAUD</name>
<evidence type="ECO:0000313" key="1">
    <source>
        <dbReference type="EMBL" id="AGY48112.1"/>
    </source>
</evidence>
<accession>U5PZP1</accession>
<dbReference type="EMBL" id="KF669658">
    <property type="protein sequence ID" value="AGY48112.1"/>
    <property type="molecule type" value="Genomic_DNA"/>
</dbReference>
<dbReference type="KEGG" id="vg:18504183"/>
<evidence type="ECO:0000313" key="2">
    <source>
        <dbReference type="Proteomes" id="UP000017656"/>
    </source>
</evidence>